<evidence type="ECO:0000259" key="1">
    <source>
        <dbReference type="SMART" id="SM00942"/>
    </source>
</evidence>
<gene>
    <name evidence="3" type="ORF">LCGC14_1482260</name>
</gene>
<dbReference type="CDD" id="cd04859">
    <property type="entry name" value="Prim_Pol"/>
    <property type="match status" value="1"/>
</dbReference>
<evidence type="ECO:0000259" key="2">
    <source>
        <dbReference type="SMART" id="SM00943"/>
    </source>
</evidence>
<comment type="caution">
    <text evidence="3">The sequence shown here is derived from an EMBL/GenBank/DDBJ whole genome shotgun (WGS) entry which is preliminary data.</text>
</comment>
<organism evidence="3">
    <name type="scientific">marine sediment metagenome</name>
    <dbReference type="NCBI Taxonomy" id="412755"/>
    <lineage>
        <taxon>unclassified sequences</taxon>
        <taxon>metagenomes</taxon>
        <taxon>ecological metagenomes</taxon>
    </lineage>
</organism>
<dbReference type="Gene3D" id="3.40.50.300">
    <property type="entry name" value="P-loop containing nucleotide triphosphate hydrolases"/>
    <property type="match status" value="1"/>
</dbReference>
<dbReference type="Pfam" id="PF09250">
    <property type="entry name" value="Prim-Pol"/>
    <property type="match status" value="1"/>
</dbReference>
<dbReference type="EMBL" id="LAZR01010555">
    <property type="protein sequence ID" value="KKM66331.1"/>
    <property type="molecule type" value="Genomic_DNA"/>
</dbReference>
<dbReference type="SUPFAM" id="SSF52540">
    <property type="entry name" value="P-loop containing nucleoside triphosphate hydrolases"/>
    <property type="match status" value="1"/>
</dbReference>
<feature type="domain" description="DNA primase/polymerase bifunctional N-terminal" evidence="2">
    <location>
        <begin position="1"/>
        <end position="149"/>
    </location>
</feature>
<dbReference type="InterPro" id="IPR014820">
    <property type="entry name" value="PriCT_1"/>
</dbReference>
<feature type="domain" description="Primase C-terminal 1" evidence="1">
    <location>
        <begin position="167"/>
        <end position="235"/>
    </location>
</feature>
<dbReference type="InterPro" id="IPR015330">
    <property type="entry name" value="DNA_primase/pol_bifunc_N"/>
</dbReference>
<accession>A0A0F9JV69</accession>
<dbReference type="SMART" id="SM00942">
    <property type="entry name" value="PriCT_1"/>
    <property type="match status" value="1"/>
</dbReference>
<dbReference type="AlphaFoldDB" id="A0A0F9JV69"/>
<name>A0A0F9JV69_9ZZZZ</name>
<evidence type="ECO:0000313" key="3">
    <source>
        <dbReference type="EMBL" id="KKM66331.1"/>
    </source>
</evidence>
<dbReference type="SMART" id="SM00943">
    <property type="entry name" value="Prim-Pol"/>
    <property type="match status" value="1"/>
</dbReference>
<reference evidence="3" key="1">
    <citation type="journal article" date="2015" name="Nature">
        <title>Complex archaea that bridge the gap between prokaryotes and eukaryotes.</title>
        <authorList>
            <person name="Spang A."/>
            <person name="Saw J.H."/>
            <person name="Jorgensen S.L."/>
            <person name="Zaremba-Niedzwiedzka K."/>
            <person name="Martijn J."/>
            <person name="Lind A.E."/>
            <person name="van Eijk R."/>
            <person name="Schleper C."/>
            <person name="Guy L."/>
            <person name="Ettema T.J."/>
        </authorList>
    </citation>
    <scope>NUCLEOTIDE SEQUENCE</scope>
</reference>
<dbReference type="Gene3D" id="3.30.720.160">
    <property type="entry name" value="Bifunctional DNA primase/polymerase, N-terminal"/>
    <property type="match status" value="1"/>
</dbReference>
<sequence>MDLAIIPIKNDKKSYVKWAEYQVTAPTEAVVREWWTRWPNASIGIITGALNDLTVIDIDTDDANQKIEELLPSNLLTPMATTPRGGKHIYFNYHKDVPNKSAIIPGCDVRSQGGYIIAPPSQNGNGKVYKWIKAYKITSTETVDLPEKLVERIKEGAKTSLWSQKATRATGSHKIMEGQRDNELFHVGYALAKGFMPIEEIEQYLQLIGSYCCEPPFESSEIKEKAESILKRINEQNRNVSFLVREWVSATSGHFLATECYTGLQLATREEKRAGNAELYRLCQEGKIERYGDKKAMYRTITQFVDFEDFKNVDDTPLDIRLPFGFEKYVEIYPGDLISFNGVRNSGKTAIALEFIRLNMRRHKVFYFSREIKKRGLRRRLAKHDNIPVNDWDFKFASNIANFTDILQPDAINIIDYIEVMEGEYFKIPSILADIHQHLVGDAIAVVMLQKRTEKKWGVGGEGVEEKPVLVFNIDPNFPEGAIITANKVKNKIHDDYDVEGYRMKFKLRGGINFIPLGVWGPDYE</sequence>
<protein>
    <recommendedName>
        <fullName evidence="4">DNA primase/polymerase bifunctional N-terminal domain-containing protein</fullName>
    </recommendedName>
</protein>
<dbReference type="SUPFAM" id="SSF56747">
    <property type="entry name" value="Prim-pol domain"/>
    <property type="match status" value="1"/>
</dbReference>
<dbReference type="Pfam" id="PF08708">
    <property type="entry name" value="PriCT_1"/>
    <property type="match status" value="1"/>
</dbReference>
<proteinExistence type="predicted"/>
<dbReference type="InterPro" id="IPR027417">
    <property type="entry name" value="P-loop_NTPase"/>
</dbReference>
<evidence type="ECO:0008006" key="4">
    <source>
        <dbReference type="Google" id="ProtNLM"/>
    </source>
</evidence>